<dbReference type="Proteomes" id="UP000075320">
    <property type="component" value="Unassembled WGS sequence"/>
</dbReference>
<evidence type="ECO:0000259" key="1">
    <source>
        <dbReference type="Pfam" id="PF05368"/>
    </source>
</evidence>
<dbReference type="CDD" id="cd05269">
    <property type="entry name" value="TMR_SDR_a"/>
    <property type="match status" value="1"/>
</dbReference>
<dbReference type="InterPro" id="IPR008030">
    <property type="entry name" value="NmrA-like"/>
</dbReference>
<dbReference type="PANTHER" id="PTHR47129:SF1">
    <property type="entry name" value="NMRA-LIKE DOMAIN-CONTAINING PROTEIN"/>
    <property type="match status" value="1"/>
</dbReference>
<keyword evidence="3" id="KW-1185">Reference proteome</keyword>
<dbReference type="Gene3D" id="3.40.50.720">
    <property type="entry name" value="NAD(P)-binding Rossmann-like Domain"/>
    <property type="match status" value="1"/>
</dbReference>
<dbReference type="AlphaFoldDB" id="A0A150WQM6"/>
<dbReference type="OrthoDB" id="5510591at2"/>
<organism evidence="2 3">
    <name type="scientific">Bdellovibrio bacteriovorus</name>
    <dbReference type="NCBI Taxonomy" id="959"/>
    <lineage>
        <taxon>Bacteria</taxon>
        <taxon>Pseudomonadati</taxon>
        <taxon>Bdellovibrionota</taxon>
        <taxon>Bdellovibrionia</taxon>
        <taxon>Bdellovibrionales</taxon>
        <taxon>Pseudobdellovibrionaceae</taxon>
        <taxon>Bdellovibrio</taxon>
    </lineage>
</organism>
<dbReference type="PANTHER" id="PTHR47129">
    <property type="entry name" value="QUINONE OXIDOREDUCTASE 2"/>
    <property type="match status" value="1"/>
</dbReference>
<name>A0A150WQM6_BDEBC</name>
<evidence type="ECO:0000313" key="3">
    <source>
        <dbReference type="Proteomes" id="UP000075320"/>
    </source>
</evidence>
<dbReference type="Pfam" id="PF05368">
    <property type="entry name" value="NmrA"/>
    <property type="match status" value="1"/>
</dbReference>
<reference evidence="2 3" key="1">
    <citation type="submission" date="2016-03" db="EMBL/GenBank/DDBJ databases">
        <authorList>
            <person name="Ploux O."/>
        </authorList>
    </citation>
    <scope>NUCLEOTIDE SEQUENCE [LARGE SCALE GENOMIC DNA]</scope>
    <source>
        <strain evidence="2 3">R0</strain>
    </source>
</reference>
<sequence length="282" mass="30073">MIAVTGATGHLGQHVIKELLKQGTNPKEIIAIVRDKNKAQEFASKGIEVREANYTSADSLDKALKNVDKLLLISGNELGQRLTQHTNVINAAKRANVKLVAYTSILKADTSKMILAAEHLGTEKVLQASGIPYVILRNGWYIENYTDQLQNILAHGVIAGSAQNGKVSGAARADYAAAAAAALLGKAKTNSIYELAGSPFTMAELAATITKASGKKVEYKDMPAPDYQKMLLGFGLPAPVAEMLADSDVGIVRGDLYSDRDDLKNLIGRPASTVDSVLKTLL</sequence>
<gene>
    <name evidence="2" type="ORF">AZI86_05515</name>
</gene>
<protein>
    <submittedName>
        <fullName evidence="2">NAD(P)-dependent oxidoreductase</fullName>
    </submittedName>
</protein>
<comment type="caution">
    <text evidence="2">The sequence shown here is derived from an EMBL/GenBank/DDBJ whole genome shotgun (WGS) entry which is preliminary data.</text>
</comment>
<accession>A0A150WQM6</accession>
<feature type="domain" description="NmrA-like" evidence="1">
    <location>
        <begin position="2"/>
        <end position="246"/>
    </location>
</feature>
<dbReference type="SUPFAM" id="SSF51735">
    <property type="entry name" value="NAD(P)-binding Rossmann-fold domains"/>
    <property type="match status" value="1"/>
</dbReference>
<dbReference type="InterPro" id="IPR052718">
    <property type="entry name" value="NmrA-type_oxidoreductase"/>
</dbReference>
<dbReference type="EMBL" id="LUKE01000001">
    <property type="protein sequence ID" value="KYG66505.1"/>
    <property type="molecule type" value="Genomic_DNA"/>
</dbReference>
<dbReference type="Gene3D" id="3.90.25.10">
    <property type="entry name" value="UDP-galactose 4-epimerase, domain 1"/>
    <property type="match status" value="1"/>
</dbReference>
<dbReference type="InterPro" id="IPR036291">
    <property type="entry name" value="NAD(P)-bd_dom_sf"/>
</dbReference>
<proteinExistence type="predicted"/>
<dbReference type="RefSeq" id="WP_061834069.1">
    <property type="nucleotide sequence ID" value="NZ_LUKE01000001.1"/>
</dbReference>
<evidence type="ECO:0000313" key="2">
    <source>
        <dbReference type="EMBL" id="KYG66505.1"/>
    </source>
</evidence>